<keyword evidence="3" id="KW-0032">Aminotransferase</keyword>
<evidence type="ECO:0000256" key="6">
    <source>
        <dbReference type="ARBA" id="ARBA00047665"/>
    </source>
</evidence>
<evidence type="ECO:0000313" key="10">
    <source>
        <dbReference type="EMBL" id="AZG77947.1"/>
    </source>
</evidence>
<dbReference type="NCBIfam" id="TIGR00528">
    <property type="entry name" value="gcvT"/>
    <property type="match status" value="1"/>
</dbReference>
<comment type="similarity">
    <text evidence="1">Belongs to the GcvT family.</text>
</comment>
<dbReference type="GO" id="GO:0006546">
    <property type="term" value="P:glycine catabolic process"/>
    <property type="evidence" value="ECO:0007669"/>
    <property type="project" value="InterPro"/>
</dbReference>
<evidence type="ECO:0000259" key="9">
    <source>
        <dbReference type="Pfam" id="PF08669"/>
    </source>
</evidence>
<reference evidence="10 11" key="1">
    <citation type="submission" date="2018-11" db="EMBL/GenBank/DDBJ databases">
        <title>Genome squencing of methanotrophic bacteria isolated from alkaline groundwater in Korea.</title>
        <authorList>
            <person name="Nguyen L.N."/>
        </authorList>
    </citation>
    <scope>NUCLEOTIDE SEQUENCE [LARGE SCALE GENOMIC DNA]</scope>
    <source>
        <strain evidence="10 11">GW6</strain>
    </source>
</reference>
<dbReference type="NCBIfam" id="NF001567">
    <property type="entry name" value="PRK00389.1"/>
    <property type="match status" value="1"/>
</dbReference>
<dbReference type="GO" id="GO:0005960">
    <property type="term" value="C:glycine cleavage complex"/>
    <property type="evidence" value="ECO:0007669"/>
    <property type="project" value="InterPro"/>
</dbReference>
<dbReference type="AlphaFoldDB" id="A0A3G8M857"/>
<dbReference type="SUPFAM" id="SSF101790">
    <property type="entry name" value="Aminomethyltransferase beta-barrel domain"/>
    <property type="match status" value="1"/>
</dbReference>
<evidence type="ECO:0000256" key="2">
    <source>
        <dbReference type="ARBA" id="ARBA00012616"/>
    </source>
</evidence>
<dbReference type="PANTHER" id="PTHR43757:SF2">
    <property type="entry name" value="AMINOMETHYLTRANSFERASE, MITOCHONDRIAL"/>
    <property type="match status" value="1"/>
</dbReference>
<dbReference type="KEGG" id="mros:EHO51_15065"/>
<dbReference type="SUPFAM" id="SSF103025">
    <property type="entry name" value="Folate-binding domain"/>
    <property type="match status" value="1"/>
</dbReference>
<evidence type="ECO:0000256" key="3">
    <source>
        <dbReference type="ARBA" id="ARBA00022576"/>
    </source>
</evidence>
<dbReference type="InterPro" id="IPR006222">
    <property type="entry name" value="GCVT_N"/>
</dbReference>
<evidence type="ECO:0000256" key="1">
    <source>
        <dbReference type="ARBA" id="ARBA00008609"/>
    </source>
</evidence>
<dbReference type="InterPro" id="IPR029043">
    <property type="entry name" value="GcvT/YgfZ_C"/>
</dbReference>
<dbReference type="GO" id="GO:0004047">
    <property type="term" value="F:aminomethyltransferase activity"/>
    <property type="evidence" value="ECO:0007669"/>
    <property type="project" value="UniProtKB-EC"/>
</dbReference>
<feature type="binding site" evidence="7">
    <location>
        <position position="207"/>
    </location>
    <ligand>
        <name>substrate</name>
    </ligand>
</feature>
<dbReference type="RefSeq" id="WP_124739576.1">
    <property type="nucleotide sequence ID" value="NZ_CP034086.1"/>
</dbReference>
<dbReference type="InterPro" id="IPR028896">
    <property type="entry name" value="GcvT/YgfZ/DmdA"/>
</dbReference>
<keyword evidence="10" id="KW-0489">Methyltransferase</keyword>
<accession>A0A3G8M857</accession>
<dbReference type="GO" id="GO:0032259">
    <property type="term" value="P:methylation"/>
    <property type="evidence" value="ECO:0007669"/>
    <property type="project" value="UniProtKB-KW"/>
</dbReference>
<evidence type="ECO:0000313" key="11">
    <source>
        <dbReference type="Proteomes" id="UP000273982"/>
    </source>
</evidence>
<sequence>MVTELDVATAAPPALAKLPLDAVHRRLGARMAPFAGYEMPLQYEQGIVAETLHTRRRASLFDVSHMGQAILAGARAARALESLTPADLASLSPERTRYTQLLNESGGILDDLLVTRLPGVEERLLLVVNASRKQADFALISAALPQFDFNPLDRALLALQGPRASSVLGALLPGAEDLPFMGWRAFDFGGAPLFVSRSGYTGEDGFELSLRAEHAEDLARLLLSHEDVAPAGLGARDALRLEAGLPLYGHDLDETTDPVEAGLGWSIGKRRRVEGGFPGFERIRLALEQGPARRRVGLEPQSKAPLREGAELSARDGEAVGHVTSGGFSPTLQRPIAMGYVASNDANLGATLSAPLRDKRVDVTVAALPFVPHRYFKTPAGKDAR</sequence>
<feature type="domain" description="GCVT N-terminal" evidence="8">
    <location>
        <begin position="22"/>
        <end position="269"/>
    </location>
</feature>
<dbReference type="NCBIfam" id="NF010093">
    <property type="entry name" value="PRK13579.1"/>
    <property type="match status" value="1"/>
</dbReference>
<dbReference type="GO" id="GO:0008168">
    <property type="term" value="F:methyltransferase activity"/>
    <property type="evidence" value="ECO:0007669"/>
    <property type="project" value="UniProtKB-KW"/>
</dbReference>
<dbReference type="PANTHER" id="PTHR43757">
    <property type="entry name" value="AMINOMETHYLTRANSFERASE"/>
    <property type="match status" value="1"/>
</dbReference>
<gene>
    <name evidence="10" type="primary">gcvT</name>
    <name evidence="10" type="ORF">EHO51_15065</name>
</gene>
<dbReference type="Pfam" id="PF08669">
    <property type="entry name" value="GCV_T_C"/>
    <property type="match status" value="1"/>
</dbReference>
<proteinExistence type="inferred from homology"/>
<evidence type="ECO:0000259" key="8">
    <source>
        <dbReference type="Pfam" id="PF01571"/>
    </source>
</evidence>
<evidence type="ECO:0000256" key="7">
    <source>
        <dbReference type="PIRSR" id="PIRSR006487-1"/>
    </source>
</evidence>
<dbReference type="Gene3D" id="2.40.30.110">
    <property type="entry name" value="Aminomethyltransferase beta-barrel domains"/>
    <property type="match status" value="1"/>
</dbReference>
<keyword evidence="4 10" id="KW-0808">Transferase</keyword>
<dbReference type="EMBL" id="CP034086">
    <property type="protein sequence ID" value="AZG77947.1"/>
    <property type="molecule type" value="Genomic_DNA"/>
</dbReference>
<feature type="domain" description="Aminomethyltransferase C-terminal" evidence="9">
    <location>
        <begin position="293"/>
        <end position="371"/>
    </location>
</feature>
<evidence type="ECO:0000256" key="5">
    <source>
        <dbReference type="ARBA" id="ARBA00031395"/>
    </source>
</evidence>
<protein>
    <recommendedName>
        <fullName evidence="2">aminomethyltransferase</fullName>
        <ecNumber evidence="2">2.1.2.10</ecNumber>
    </recommendedName>
    <alternativeName>
        <fullName evidence="5">Glycine cleavage system T protein</fullName>
    </alternativeName>
</protein>
<dbReference type="Proteomes" id="UP000273982">
    <property type="component" value="Chromosome"/>
</dbReference>
<evidence type="ECO:0000256" key="4">
    <source>
        <dbReference type="ARBA" id="ARBA00022679"/>
    </source>
</evidence>
<organism evidence="10 11">
    <name type="scientific">Methylocystis rosea</name>
    <dbReference type="NCBI Taxonomy" id="173366"/>
    <lineage>
        <taxon>Bacteria</taxon>
        <taxon>Pseudomonadati</taxon>
        <taxon>Pseudomonadota</taxon>
        <taxon>Alphaproteobacteria</taxon>
        <taxon>Hyphomicrobiales</taxon>
        <taxon>Methylocystaceae</taxon>
        <taxon>Methylocystis</taxon>
    </lineage>
</organism>
<dbReference type="Gene3D" id="3.30.1360.120">
    <property type="entry name" value="Probable tRNA modification gtpase trme, domain 1"/>
    <property type="match status" value="1"/>
</dbReference>
<dbReference type="InterPro" id="IPR013977">
    <property type="entry name" value="GcvT_C"/>
</dbReference>
<dbReference type="Pfam" id="PF01571">
    <property type="entry name" value="GCV_T"/>
    <property type="match status" value="1"/>
</dbReference>
<dbReference type="PIRSF" id="PIRSF006487">
    <property type="entry name" value="GcvT"/>
    <property type="match status" value="1"/>
</dbReference>
<dbReference type="EC" id="2.1.2.10" evidence="2"/>
<name>A0A3G8M857_9HYPH</name>
<dbReference type="InterPro" id="IPR027266">
    <property type="entry name" value="TrmE/GcvT-like"/>
</dbReference>
<comment type="catalytic activity">
    <reaction evidence="6">
        <text>N(6)-[(R)-S(8)-aminomethyldihydrolipoyl]-L-lysyl-[protein] + (6S)-5,6,7,8-tetrahydrofolate = N(6)-[(R)-dihydrolipoyl]-L-lysyl-[protein] + (6R)-5,10-methylene-5,6,7,8-tetrahydrofolate + NH4(+)</text>
        <dbReference type="Rhea" id="RHEA:16945"/>
        <dbReference type="Rhea" id="RHEA-COMP:10475"/>
        <dbReference type="Rhea" id="RHEA-COMP:10492"/>
        <dbReference type="ChEBI" id="CHEBI:15636"/>
        <dbReference type="ChEBI" id="CHEBI:28938"/>
        <dbReference type="ChEBI" id="CHEBI:57453"/>
        <dbReference type="ChEBI" id="CHEBI:83100"/>
        <dbReference type="ChEBI" id="CHEBI:83143"/>
        <dbReference type="EC" id="2.1.2.10"/>
    </reaction>
</comment>
<dbReference type="GO" id="GO:0008483">
    <property type="term" value="F:transaminase activity"/>
    <property type="evidence" value="ECO:0007669"/>
    <property type="project" value="UniProtKB-KW"/>
</dbReference>
<dbReference type="InterPro" id="IPR006223">
    <property type="entry name" value="GcvT"/>
</dbReference>
<dbReference type="Gene3D" id="4.10.1250.10">
    <property type="entry name" value="Aminomethyltransferase fragment"/>
    <property type="match status" value="1"/>
</dbReference>
<dbReference type="Gene3D" id="3.30.70.1400">
    <property type="entry name" value="Aminomethyltransferase beta-barrel domains"/>
    <property type="match status" value="1"/>
</dbReference>